<organism evidence="2 3">
    <name type="scientific">Polaribacter aquimarinus</name>
    <dbReference type="NCBI Taxonomy" id="2100726"/>
    <lineage>
        <taxon>Bacteria</taxon>
        <taxon>Pseudomonadati</taxon>
        <taxon>Bacteroidota</taxon>
        <taxon>Flavobacteriia</taxon>
        <taxon>Flavobacteriales</taxon>
        <taxon>Flavobacteriaceae</taxon>
    </lineage>
</organism>
<keyword evidence="1" id="KW-1133">Transmembrane helix</keyword>
<dbReference type="Proteomes" id="UP000245670">
    <property type="component" value="Unassembled WGS sequence"/>
</dbReference>
<evidence type="ECO:0000256" key="1">
    <source>
        <dbReference type="SAM" id="Phobius"/>
    </source>
</evidence>
<name>A0A2U2JCI9_9FLAO</name>
<feature type="transmembrane region" description="Helical" evidence="1">
    <location>
        <begin position="12"/>
        <end position="40"/>
    </location>
</feature>
<protein>
    <submittedName>
        <fullName evidence="2">Uncharacterized protein</fullName>
    </submittedName>
</protein>
<keyword evidence="1" id="KW-0472">Membrane</keyword>
<proteinExistence type="predicted"/>
<evidence type="ECO:0000313" key="3">
    <source>
        <dbReference type="Proteomes" id="UP000245670"/>
    </source>
</evidence>
<dbReference type="EMBL" id="QFFG01000002">
    <property type="protein sequence ID" value="PWG06063.1"/>
    <property type="molecule type" value="Genomic_DNA"/>
</dbReference>
<gene>
    <name evidence="2" type="ORF">DIS07_06425</name>
</gene>
<reference evidence="2 3" key="1">
    <citation type="submission" date="2018-05" db="EMBL/GenBank/DDBJ databases">
        <title>Polaribacter aquimarinus sp. nov., isolated from sediment in a sediment of sea.</title>
        <authorList>
            <person name="Lu D."/>
        </authorList>
    </citation>
    <scope>NUCLEOTIDE SEQUENCE [LARGE SCALE GENOMIC DNA]</scope>
    <source>
        <strain evidence="2 3">ZY113</strain>
    </source>
</reference>
<dbReference type="AlphaFoldDB" id="A0A2U2JCI9"/>
<evidence type="ECO:0000313" key="2">
    <source>
        <dbReference type="EMBL" id="PWG06063.1"/>
    </source>
</evidence>
<keyword evidence="3" id="KW-1185">Reference proteome</keyword>
<keyword evidence="1" id="KW-0812">Transmembrane</keyword>
<feature type="transmembrane region" description="Helical" evidence="1">
    <location>
        <begin position="102"/>
        <end position="120"/>
    </location>
</feature>
<feature type="transmembrane region" description="Helical" evidence="1">
    <location>
        <begin position="70"/>
        <end position="90"/>
    </location>
</feature>
<sequence>MKIEKYRNYSILLYILALMLPMFIGAWLFLGLFGLLVGWMGLLEPIIGLPWLANVLYFINLYFKKWRLKIRILISIATIVFGLFAIGIRSVPRDEGGGITEVFVGFGFLIWMMSFVFLLISQIRENQN</sequence>
<comment type="caution">
    <text evidence="2">The sequence shown here is derived from an EMBL/GenBank/DDBJ whole genome shotgun (WGS) entry which is preliminary data.</text>
</comment>
<feature type="transmembrane region" description="Helical" evidence="1">
    <location>
        <begin position="46"/>
        <end position="63"/>
    </location>
</feature>
<accession>A0A2U2JCI9</accession>